<dbReference type="InterPro" id="IPR044801">
    <property type="entry name" value="Filamin"/>
</dbReference>
<dbReference type="Pfam" id="PF00630">
    <property type="entry name" value="Filamin"/>
    <property type="match status" value="3"/>
</dbReference>
<proteinExistence type="predicted"/>
<dbReference type="GO" id="GO:0030036">
    <property type="term" value="P:actin cytoskeleton organization"/>
    <property type="evidence" value="ECO:0007669"/>
    <property type="project" value="InterPro"/>
</dbReference>
<feature type="repeat" description="Filamin" evidence="2">
    <location>
        <begin position="185"/>
        <end position="285"/>
    </location>
</feature>
<comment type="caution">
    <text evidence="4">The sequence shown here is derived from an EMBL/GenBank/DDBJ whole genome shotgun (WGS) entry which is preliminary data.</text>
</comment>
<feature type="compositionally biased region" description="Pro residues" evidence="3">
    <location>
        <begin position="412"/>
        <end position="427"/>
    </location>
</feature>
<sequence>MLSSQTSHVRWSFDGAVQAAAAQLRNRSTGRDAGATASDVGSLLHQRSRAISGSWESRLPSLLRSAGSLSSSGRQTSLMLTLGLLPDDIAVEGFMPKHVIIDNWTSFYLRVTNSDKLLRRIRIDDLAMSVLKGPGSAPFRIKQKAGDAALFRIDYCPLVAGSYQLAVTCNGAHIADSPFTVEAQPAITTPTKCSASGDGLKDAYIDVKTRFTITTRDQQGNPMKRGGDLIEVEFQGPTKLAQASIRDNDNGTYTFLYSAKSTGWYRVDVRCNGVLIKQRGFHVYVHWGTCSAGQVALLSKPEVQVVAGELCTFTFEARDVDGHTLVKGGDTFEALLLGEGGQPPLAATVMDNGDGTYQGSFRPESAIQYRLLLQMIGPRRRGKVQMQECMACHLTVDVLAGEPYAPACQLSIPPPPPPPPLPPPPLPSLSSTAQQLAEAAALESLAVVAADDFGNRIHTGGAPINAYLWGPIGTPSCAANAADVIDHQDGTYTISYLACEPGTFRMNVRVNFSHVLSSPLSLLVMTEAGASGIRVAASGPGFYKAVAGKTAEFVLTAVDHSGHDQNDDDIADRGEAQPDGASLVPVGRGGSRAAQDNSTAGDSQDSHAGESRPADVSMVILADVVHQGHGSYRVCYEAQVAGMYAIEVLHDGVAVLPGDHKVCVTPGAADLQRSILEGAGGQLAVAGQAAELTLRMVDCFGNLGQSERQELMAMLVQDTGANQGPSGDAAPAAVPCTLMFADTSICRLTYTPLVSGPYSLIITSPTPTPKPAHAPDSSARTSCSRRGGLSLPSAEAPAQDLSDPLRLPVIVYAGPTDPQACLVEGSGMMFAVVGIPARFEVLARDAGGNQREFGGDHFMAYLEPVGQTAADARARKVKATIMDNWDGSYSVTYTVICAGRYALLVFFDGSAAEHVIIHSGGLEVHPALPHAPHCVVESQGLSKLYVNELTRVRLMVHDRFGNPRSLVRLPHEYLPGGYGMEFQLRAELLSPEGEQAVGCGSTICGLGNAAFHPDPHFKRFDVTTTFMAGMLASKVKTKTTELAHTCRLSQLGPDELSVTARSDGVLNGSGRMGGSPRRASIHQAVSFSQDALQQALTESQLMLRRENSLDLAASTPRRGSLMLRQENSLGNAALTPRRASMMLQQENTNAGLTPRRASQNARLATMPTATKQALNEGRAAARCGSKAARV</sequence>
<dbReference type="EMBL" id="JALJOR010000001">
    <property type="protein sequence ID" value="KAK9829596.1"/>
    <property type="molecule type" value="Genomic_DNA"/>
</dbReference>
<protein>
    <submittedName>
        <fullName evidence="4">Uncharacterized protein</fullName>
    </submittedName>
</protein>
<accession>A0AAW1R885</accession>
<dbReference type="InterPro" id="IPR013783">
    <property type="entry name" value="Ig-like_fold"/>
</dbReference>
<dbReference type="Gene3D" id="2.60.40.10">
    <property type="entry name" value="Immunoglobulins"/>
    <property type="match status" value="7"/>
</dbReference>
<feature type="region of interest" description="Disordered" evidence="3">
    <location>
        <begin position="562"/>
        <end position="612"/>
    </location>
</feature>
<evidence type="ECO:0000313" key="4">
    <source>
        <dbReference type="EMBL" id="KAK9829596.1"/>
    </source>
</evidence>
<dbReference type="SUPFAM" id="SSF81296">
    <property type="entry name" value="E set domains"/>
    <property type="match status" value="6"/>
</dbReference>
<name>A0AAW1R885_9CHLO</name>
<organism evidence="4 5">
    <name type="scientific">[Myrmecia] bisecta</name>
    <dbReference type="NCBI Taxonomy" id="41462"/>
    <lineage>
        <taxon>Eukaryota</taxon>
        <taxon>Viridiplantae</taxon>
        <taxon>Chlorophyta</taxon>
        <taxon>core chlorophytes</taxon>
        <taxon>Trebouxiophyceae</taxon>
        <taxon>Trebouxiales</taxon>
        <taxon>Trebouxiaceae</taxon>
        <taxon>Myrmecia</taxon>
    </lineage>
</organism>
<feature type="repeat" description="Filamin" evidence="2">
    <location>
        <begin position="427"/>
        <end position="524"/>
    </location>
</feature>
<dbReference type="InterPro" id="IPR014756">
    <property type="entry name" value="Ig_E-set"/>
</dbReference>
<dbReference type="GO" id="GO:0051015">
    <property type="term" value="F:actin filament binding"/>
    <property type="evidence" value="ECO:0007669"/>
    <property type="project" value="InterPro"/>
</dbReference>
<evidence type="ECO:0000313" key="5">
    <source>
        <dbReference type="Proteomes" id="UP001489004"/>
    </source>
</evidence>
<feature type="compositionally biased region" description="Basic and acidic residues" evidence="3">
    <location>
        <begin position="562"/>
        <end position="576"/>
    </location>
</feature>
<dbReference type="SMART" id="SM00557">
    <property type="entry name" value="IG_FLMN"/>
    <property type="match status" value="5"/>
</dbReference>
<gene>
    <name evidence="4" type="ORF">WJX72_006798</name>
</gene>
<feature type="region of interest" description="Disordered" evidence="3">
    <location>
        <begin position="765"/>
        <end position="799"/>
    </location>
</feature>
<dbReference type="PANTHER" id="PTHR38537">
    <property type="entry name" value="JITTERBUG, ISOFORM N"/>
    <property type="match status" value="1"/>
</dbReference>
<feature type="compositionally biased region" description="Polar residues" evidence="3">
    <location>
        <begin position="594"/>
        <end position="603"/>
    </location>
</feature>
<dbReference type="AlphaFoldDB" id="A0AAW1R885"/>
<feature type="repeat" description="Filamin" evidence="2">
    <location>
        <begin position="813"/>
        <end position="915"/>
    </location>
</feature>
<reference evidence="4 5" key="1">
    <citation type="journal article" date="2024" name="Nat. Commun.">
        <title>Phylogenomics reveals the evolutionary origins of lichenization in chlorophyte algae.</title>
        <authorList>
            <person name="Puginier C."/>
            <person name="Libourel C."/>
            <person name="Otte J."/>
            <person name="Skaloud P."/>
            <person name="Haon M."/>
            <person name="Grisel S."/>
            <person name="Petersen M."/>
            <person name="Berrin J.G."/>
            <person name="Delaux P.M."/>
            <person name="Dal Grande F."/>
            <person name="Keller J."/>
        </authorList>
    </citation>
    <scope>NUCLEOTIDE SEQUENCE [LARGE SCALE GENOMIC DNA]</scope>
    <source>
        <strain evidence="4 5">SAG 2043</strain>
    </source>
</reference>
<feature type="repeat" description="Filamin" evidence="2">
    <location>
        <begin position="527"/>
        <end position="664"/>
    </location>
</feature>
<keyword evidence="1" id="KW-0677">Repeat</keyword>
<dbReference type="InterPro" id="IPR001298">
    <property type="entry name" value="Filamin/ABP280_rpt"/>
</dbReference>
<evidence type="ECO:0000256" key="1">
    <source>
        <dbReference type="ARBA" id="ARBA00022737"/>
    </source>
</evidence>
<feature type="repeat" description="Filamin" evidence="2">
    <location>
        <begin position="131"/>
        <end position="183"/>
    </location>
</feature>
<evidence type="ECO:0000256" key="2">
    <source>
        <dbReference type="PROSITE-ProRule" id="PRU00087"/>
    </source>
</evidence>
<keyword evidence="5" id="KW-1185">Reference proteome</keyword>
<dbReference type="PROSITE" id="PS50194">
    <property type="entry name" value="FILAMIN_REPEAT"/>
    <property type="match status" value="5"/>
</dbReference>
<dbReference type="PANTHER" id="PTHR38537:SF8">
    <property type="entry name" value="FILAMIN-A"/>
    <property type="match status" value="1"/>
</dbReference>
<dbReference type="Proteomes" id="UP001489004">
    <property type="component" value="Unassembled WGS sequence"/>
</dbReference>
<evidence type="ECO:0000256" key="3">
    <source>
        <dbReference type="SAM" id="MobiDB-lite"/>
    </source>
</evidence>
<dbReference type="InterPro" id="IPR017868">
    <property type="entry name" value="Filamin/ABP280_repeat-like"/>
</dbReference>
<feature type="region of interest" description="Disordered" evidence="3">
    <location>
        <begin position="410"/>
        <end position="430"/>
    </location>
</feature>